<dbReference type="Proteomes" id="UP000504606">
    <property type="component" value="Unplaced"/>
</dbReference>
<feature type="region of interest" description="Disordered" evidence="1">
    <location>
        <begin position="1"/>
        <end position="53"/>
    </location>
</feature>
<feature type="region of interest" description="Disordered" evidence="1">
    <location>
        <begin position="82"/>
        <end position="105"/>
    </location>
</feature>
<dbReference type="AlphaFoldDB" id="A0A9C6WW47"/>
<feature type="compositionally biased region" description="Low complexity" evidence="1">
    <location>
        <begin position="86"/>
        <end position="105"/>
    </location>
</feature>
<feature type="compositionally biased region" description="Basic and acidic residues" evidence="1">
    <location>
        <begin position="24"/>
        <end position="34"/>
    </location>
</feature>
<gene>
    <name evidence="3" type="primary">LOC113211704</name>
</gene>
<dbReference type="GeneID" id="113211704"/>
<sequence>MPGGCKQVGPGPNAYLLPSTVGYHGHDSTRDRRPAYSMGRRQGQDVKSLGPGPDCMVDKYNRFGRTDGPSYTMAPQLAPLWGSGWTTPSRTARPAPRTTVPPGWT</sequence>
<evidence type="ECO:0000313" key="3">
    <source>
        <dbReference type="RefSeq" id="XP_052121159.1"/>
    </source>
</evidence>
<name>A0A9C6WW47_FRAOC</name>
<dbReference type="KEGG" id="foc:113211704"/>
<organism evidence="2 3">
    <name type="scientific">Frankliniella occidentalis</name>
    <name type="common">Western flower thrips</name>
    <name type="synonym">Euthrips occidentalis</name>
    <dbReference type="NCBI Taxonomy" id="133901"/>
    <lineage>
        <taxon>Eukaryota</taxon>
        <taxon>Metazoa</taxon>
        <taxon>Ecdysozoa</taxon>
        <taxon>Arthropoda</taxon>
        <taxon>Hexapoda</taxon>
        <taxon>Insecta</taxon>
        <taxon>Pterygota</taxon>
        <taxon>Neoptera</taxon>
        <taxon>Paraneoptera</taxon>
        <taxon>Thysanoptera</taxon>
        <taxon>Terebrantia</taxon>
        <taxon>Thripoidea</taxon>
        <taxon>Thripidae</taxon>
        <taxon>Frankliniella</taxon>
    </lineage>
</organism>
<protein>
    <submittedName>
        <fullName evidence="3">Outer dense fiber protein 3-like protein 2</fullName>
    </submittedName>
</protein>
<evidence type="ECO:0000256" key="1">
    <source>
        <dbReference type="SAM" id="MobiDB-lite"/>
    </source>
</evidence>
<keyword evidence="2" id="KW-1185">Reference proteome</keyword>
<accession>A0A9C6WW47</accession>
<proteinExistence type="predicted"/>
<evidence type="ECO:0000313" key="2">
    <source>
        <dbReference type="Proteomes" id="UP000504606"/>
    </source>
</evidence>
<dbReference type="RefSeq" id="XP_052121159.1">
    <property type="nucleotide sequence ID" value="XM_052265199.1"/>
</dbReference>
<dbReference type="OrthoDB" id="429991at2759"/>
<reference evidence="3" key="1">
    <citation type="submission" date="2025-08" db="UniProtKB">
        <authorList>
            <consortium name="RefSeq"/>
        </authorList>
    </citation>
    <scope>IDENTIFICATION</scope>
    <source>
        <tissue evidence="3">Whole organism</tissue>
    </source>
</reference>